<proteinExistence type="predicted"/>
<evidence type="ECO:0000313" key="3">
    <source>
        <dbReference type="Proteomes" id="UP001590950"/>
    </source>
</evidence>
<organism evidence="2 3">
    <name type="scientific">Stereocaulon virgatum</name>
    <dbReference type="NCBI Taxonomy" id="373712"/>
    <lineage>
        <taxon>Eukaryota</taxon>
        <taxon>Fungi</taxon>
        <taxon>Dikarya</taxon>
        <taxon>Ascomycota</taxon>
        <taxon>Pezizomycotina</taxon>
        <taxon>Lecanoromycetes</taxon>
        <taxon>OSLEUM clade</taxon>
        <taxon>Lecanoromycetidae</taxon>
        <taxon>Lecanorales</taxon>
        <taxon>Lecanorineae</taxon>
        <taxon>Stereocaulaceae</taxon>
        <taxon>Stereocaulon</taxon>
    </lineage>
</organism>
<evidence type="ECO:0000256" key="1">
    <source>
        <dbReference type="SAM" id="MobiDB-lite"/>
    </source>
</evidence>
<dbReference type="Proteomes" id="UP001590950">
    <property type="component" value="Unassembled WGS sequence"/>
</dbReference>
<feature type="compositionally biased region" description="Basic and acidic residues" evidence="1">
    <location>
        <begin position="51"/>
        <end position="60"/>
    </location>
</feature>
<dbReference type="EMBL" id="JBEFKJ010000030">
    <property type="protein sequence ID" value="KAL2038681.1"/>
    <property type="molecule type" value="Genomic_DNA"/>
</dbReference>
<reference evidence="2 3" key="1">
    <citation type="submission" date="2024-09" db="EMBL/GenBank/DDBJ databases">
        <title>Rethinking Asexuality: The Enigmatic Case of Functional Sexual Genes in Lepraria (Stereocaulaceae).</title>
        <authorList>
            <person name="Doellman M."/>
            <person name="Sun Y."/>
            <person name="Barcenas-Pena A."/>
            <person name="Lumbsch H.T."/>
            <person name="Grewe F."/>
        </authorList>
    </citation>
    <scope>NUCLEOTIDE SEQUENCE [LARGE SCALE GENOMIC DNA]</scope>
    <source>
        <strain evidence="2 3">Mercado 3170</strain>
    </source>
</reference>
<name>A0ABR4A079_9LECA</name>
<sequence length="104" mass="11618">MPCSQSLRIILHDPRNPRVAPSSVRISSGQHKRLFTAVAFKEIFKKHIELRPSKRAEHAQDQTPSSDNHNGAEGCVQVNHEGMYYKSSFSRGVNSPNVCITDMG</sequence>
<feature type="region of interest" description="Disordered" evidence="1">
    <location>
        <begin position="51"/>
        <end position="75"/>
    </location>
</feature>
<protein>
    <submittedName>
        <fullName evidence="2">Uncharacterized protein</fullName>
    </submittedName>
</protein>
<accession>A0ABR4A079</accession>
<comment type="caution">
    <text evidence="2">The sequence shown here is derived from an EMBL/GenBank/DDBJ whole genome shotgun (WGS) entry which is preliminary data.</text>
</comment>
<gene>
    <name evidence="2" type="ORF">N7G274_008439</name>
</gene>
<evidence type="ECO:0000313" key="2">
    <source>
        <dbReference type="EMBL" id="KAL2038681.1"/>
    </source>
</evidence>
<keyword evidence="3" id="KW-1185">Reference proteome</keyword>